<evidence type="ECO:0008006" key="4">
    <source>
        <dbReference type="Google" id="ProtNLM"/>
    </source>
</evidence>
<name>A0ABN6X775_9MICO</name>
<accession>A0ABN6X775</accession>
<evidence type="ECO:0000313" key="3">
    <source>
        <dbReference type="Proteomes" id="UP001321543"/>
    </source>
</evidence>
<sequence>MLKLTDRAVTDSPIPLITRTEARMLGTALHPRTHIRLRRGIYVLREDYLRATPWEQYATRVHAFVRSHPDAVLCLESAGVIYGLPLFGHPRDIHVFDASLRTSQRYGDVCVHTSVDGREVVSEAGVLVTSLLDTVVDLARALSPGLALAVVDSAISPAQGGTVQLADAYELIVRQHNPRARSQARWVCSSADERAESPAESISRAVIEWSGFEQPELQHEFRYDGHHDRVDFLFPRSGTIGEADGWGKYQLDDPSAAAALLTEEKRREDRLRRHGHPFARWELNDAWRVKPLVEALRAAGLRQRHPSQPAMLASLRRRTRDRHA</sequence>
<dbReference type="RefSeq" id="WP_286301186.1">
    <property type="nucleotide sequence ID" value="NZ_AP027728.1"/>
</dbReference>
<feature type="region of interest" description="Disordered" evidence="1">
    <location>
        <begin position="303"/>
        <end position="324"/>
    </location>
</feature>
<keyword evidence="3" id="KW-1185">Reference proteome</keyword>
<evidence type="ECO:0000313" key="2">
    <source>
        <dbReference type="EMBL" id="BDZ40630.1"/>
    </source>
</evidence>
<organism evidence="2 3">
    <name type="scientific">Microbacterium suwonense</name>
    <dbReference type="NCBI Taxonomy" id="683047"/>
    <lineage>
        <taxon>Bacteria</taxon>
        <taxon>Bacillati</taxon>
        <taxon>Actinomycetota</taxon>
        <taxon>Actinomycetes</taxon>
        <taxon>Micrococcales</taxon>
        <taxon>Microbacteriaceae</taxon>
        <taxon>Microbacterium</taxon>
    </lineage>
</organism>
<protein>
    <recommendedName>
        <fullName evidence="4">Transcriptional regulator, AbiEi antitoxin, Type IV TA system</fullName>
    </recommendedName>
</protein>
<reference evidence="3" key="1">
    <citation type="journal article" date="2019" name="Int. J. Syst. Evol. Microbiol.">
        <title>The Global Catalogue of Microorganisms (GCM) 10K type strain sequencing project: providing services to taxonomists for standard genome sequencing and annotation.</title>
        <authorList>
            <consortium name="The Broad Institute Genomics Platform"/>
            <consortium name="The Broad Institute Genome Sequencing Center for Infectious Disease"/>
            <person name="Wu L."/>
            <person name="Ma J."/>
        </authorList>
    </citation>
    <scope>NUCLEOTIDE SEQUENCE [LARGE SCALE GENOMIC DNA]</scope>
    <source>
        <strain evidence="3">NBRC 106310</strain>
    </source>
</reference>
<evidence type="ECO:0000256" key="1">
    <source>
        <dbReference type="SAM" id="MobiDB-lite"/>
    </source>
</evidence>
<gene>
    <name evidence="2" type="ORF">GCM10025863_32440</name>
</gene>
<proteinExistence type="predicted"/>
<feature type="compositionally biased region" description="Basic residues" evidence="1">
    <location>
        <begin position="315"/>
        <end position="324"/>
    </location>
</feature>
<dbReference type="EMBL" id="AP027728">
    <property type="protein sequence ID" value="BDZ40630.1"/>
    <property type="molecule type" value="Genomic_DNA"/>
</dbReference>
<dbReference type="Proteomes" id="UP001321543">
    <property type="component" value="Chromosome"/>
</dbReference>